<dbReference type="EMBL" id="NIDE01000001">
    <property type="protein sequence ID" value="OWK46861.1"/>
    <property type="molecule type" value="Genomic_DNA"/>
</dbReference>
<evidence type="ECO:0000256" key="1">
    <source>
        <dbReference type="ARBA" id="ARBA00022737"/>
    </source>
</evidence>
<dbReference type="Pfam" id="PF14559">
    <property type="entry name" value="TPR_19"/>
    <property type="match status" value="3"/>
</dbReference>
<feature type="repeat" description="TPR" evidence="3">
    <location>
        <begin position="319"/>
        <end position="352"/>
    </location>
</feature>
<evidence type="ECO:0000256" key="3">
    <source>
        <dbReference type="PROSITE-ProRule" id="PRU00339"/>
    </source>
</evidence>
<dbReference type="PANTHER" id="PTHR44227">
    <property type="match status" value="1"/>
</dbReference>
<dbReference type="InterPro" id="IPR052346">
    <property type="entry name" value="O-mannosyl-transferase_TMTC"/>
</dbReference>
<dbReference type="InterPro" id="IPR019734">
    <property type="entry name" value="TPR_rpt"/>
</dbReference>
<dbReference type="SMART" id="SM00028">
    <property type="entry name" value="TPR"/>
    <property type="match status" value="6"/>
</dbReference>
<keyword evidence="5" id="KW-1185">Reference proteome</keyword>
<dbReference type="GO" id="GO:0042802">
    <property type="term" value="F:identical protein binding"/>
    <property type="evidence" value="ECO:0007669"/>
    <property type="project" value="InterPro"/>
</dbReference>
<dbReference type="RefSeq" id="WP_088252034.1">
    <property type="nucleotide sequence ID" value="NZ_NIDE01000001.1"/>
</dbReference>
<dbReference type="Pfam" id="PF07721">
    <property type="entry name" value="TPR_4"/>
    <property type="match status" value="1"/>
</dbReference>
<dbReference type="Proteomes" id="UP000214646">
    <property type="component" value="Unassembled WGS sequence"/>
</dbReference>
<protein>
    <recommendedName>
        <fullName evidence="6">Tetratricopeptide repeat protein</fullName>
    </recommendedName>
</protein>
<keyword evidence="1" id="KW-0677">Repeat</keyword>
<evidence type="ECO:0000256" key="2">
    <source>
        <dbReference type="ARBA" id="ARBA00022803"/>
    </source>
</evidence>
<feature type="repeat" description="TPR" evidence="3">
    <location>
        <begin position="387"/>
        <end position="420"/>
    </location>
</feature>
<dbReference type="PROSITE" id="PS50005">
    <property type="entry name" value="TPR"/>
    <property type="match status" value="2"/>
</dbReference>
<dbReference type="InterPro" id="IPR011990">
    <property type="entry name" value="TPR-like_helical_dom_sf"/>
</dbReference>
<name>A0A225DZU9_9BACT</name>
<proteinExistence type="predicted"/>
<accession>A0A225DZU9</accession>
<dbReference type="PROSITE" id="PS51257">
    <property type="entry name" value="PROKAR_LIPOPROTEIN"/>
    <property type="match status" value="1"/>
</dbReference>
<comment type="caution">
    <text evidence="4">The sequence shown here is derived from an EMBL/GenBank/DDBJ whole genome shotgun (WGS) entry which is preliminary data.</text>
</comment>
<dbReference type="SUPFAM" id="SSF48452">
    <property type="entry name" value="TPR-like"/>
    <property type="match status" value="2"/>
</dbReference>
<dbReference type="InterPro" id="IPR011717">
    <property type="entry name" value="TPR-4"/>
</dbReference>
<evidence type="ECO:0000313" key="4">
    <source>
        <dbReference type="EMBL" id="OWK46861.1"/>
    </source>
</evidence>
<dbReference type="Gene3D" id="1.25.40.10">
    <property type="entry name" value="Tetratricopeptide repeat domain"/>
    <property type="match status" value="2"/>
</dbReference>
<keyword evidence="2 3" id="KW-0802">TPR repeat</keyword>
<dbReference type="OrthoDB" id="261798at2"/>
<dbReference type="AlphaFoldDB" id="A0A225DZU9"/>
<reference evidence="5" key="1">
    <citation type="submission" date="2017-06" db="EMBL/GenBank/DDBJ databases">
        <title>Genome analysis of Fimbriiglobus ruber SP5, the first member of the order Planctomycetales with confirmed chitinolytic capability.</title>
        <authorList>
            <person name="Ravin N.V."/>
            <person name="Rakitin A.L."/>
            <person name="Ivanova A.A."/>
            <person name="Beletsky A.V."/>
            <person name="Kulichevskaya I.S."/>
            <person name="Mardanov A.V."/>
            <person name="Dedysh S.N."/>
        </authorList>
    </citation>
    <scope>NUCLEOTIDE SEQUENCE [LARGE SCALE GENOMIC DNA]</scope>
    <source>
        <strain evidence="5">SP5</strain>
    </source>
</reference>
<dbReference type="PANTHER" id="PTHR44227:SF3">
    <property type="entry name" value="PROTEIN O-MANNOSYL-TRANSFERASE TMTC4"/>
    <property type="match status" value="1"/>
</dbReference>
<organism evidence="4 5">
    <name type="scientific">Fimbriiglobus ruber</name>
    <dbReference type="NCBI Taxonomy" id="1908690"/>
    <lineage>
        <taxon>Bacteria</taxon>
        <taxon>Pseudomonadati</taxon>
        <taxon>Planctomycetota</taxon>
        <taxon>Planctomycetia</taxon>
        <taxon>Gemmatales</taxon>
        <taxon>Gemmataceae</taxon>
        <taxon>Fimbriiglobus</taxon>
    </lineage>
</organism>
<sequence length="440" mass="48793">MKRRPILAIAGVIACGVAVLTWKVWPREAAPPPPQPPAIDPAGVDPVVWREIEANRTEVERTPKSPRGWGRLGMVLLAHQFRSESLTCLARAEFLEPDDVRWPYYQALAVRRSDPEATIAHLRRAVATGGGGDGPRLLLAELLLQRGQTDEAAALFQAAQARDSSNSRAALGMAQAAFGRDDLSACMQYLEKAKDDPRTRKAAHTFLAEIQQRRGDRPAAEEAWRVAQALPDDVPWPDPLAESIQEMMVGHLEIVTHAASLLQQNRPDQAIPLLQRAIEDYPESNWARVLLGRAWLRVGNLATAEAVLREAVRRAPETVEAQFYLGVVLSEQKQFAAAIPFFRQAVQLKPDYALAWYNLGFCNKQIGKRGEARTAFQSAVDCRSQFAEARANLGELMAEDGETDAALDQLRQAILLTPKDAHAQELLEKIKKQSRHLSPR</sequence>
<evidence type="ECO:0008006" key="6">
    <source>
        <dbReference type="Google" id="ProtNLM"/>
    </source>
</evidence>
<gene>
    <name evidence="4" type="ORF">FRUB_00560</name>
</gene>
<evidence type="ECO:0000313" key="5">
    <source>
        <dbReference type="Proteomes" id="UP000214646"/>
    </source>
</evidence>